<dbReference type="PROSITE" id="PS50878">
    <property type="entry name" value="RT_POL"/>
    <property type="match status" value="2"/>
</dbReference>
<dbReference type="Proteomes" id="UP001148838">
    <property type="component" value="Unassembled WGS sequence"/>
</dbReference>
<dbReference type="InterPro" id="IPR043502">
    <property type="entry name" value="DNA/RNA_pol_sf"/>
</dbReference>
<evidence type="ECO:0000259" key="2">
    <source>
        <dbReference type="PROSITE" id="PS50878"/>
    </source>
</evidence>
<evidence type="ECO:0000313" key="3">
    <source>
        <dbReference type="EMBL" id="KAJ4433944.1"/>
    </source>
</evidence>
<dbReference type="Pfam" id="PF00022">
    <property type="entry name" value="Actin"/>
    <property type="match status" value="1"/>
</dbReference>
<dbReference type="Gene3D" id="3.90.640.10">
    <property type="entry name" value="Actin, Chain A, domain 4"/>
    <property type="match status" value="1"/>
</dbReference>
<reference evidence="3 4" key="1">
    <citation type="journal article" date="2022" name="Allergy">
        <title>Genome assembly and annotation of Periplaneta americana reveal a comprehensive cockroach allergen profile.</title>
        <authorList>
            <person name="Wang L."/>
            <person name="Xiong Q."/>
            <person name="Saelim N."/>
            <person name="Wang L."/>
            <person name="Nong W."/>
            <person name="Wan A.T."/>
            <person name="Shi M."/>
            <person name="Liu X."/>
            <person name="Cao Q."/>
            <person name="Hui J.H.L."/>
            <person name="Sookrung N."/>
            <person name="Leung T.F."/>
            <person name="Tungtrongchitr A."/>
            <person name="Tsui S.K.W."/>
        </authorList>
    </citation>
    <scope>NUCLEOTIDE SEQUENCE [LARGE SCALE GENOMIC DNA]</scope>
    <source>
        <strain evidence="3">PWHHKU_190912</strain>
    </source>
</reference>
<protein>
    <recommendedName>
        <fullName evidence="2">Reverse transcriptase domain-containing protein</fullName>
    </recommendedName>
</protein>
<dbReference type="SUPFAM" id="SSF56672">
    <property type="entry name" value="DNA/RNA polymerases"/>
    <property type="match status" value="2"/>
</dbReference>
<dbReference type="Pfam" id="PF00078">
    <property type="entry name" value="RVT_1"/>
    <property type="match status" value="2"/>
</dbReference>
<keyword evidence="4" id="KW-1185">Reference proteome</keyword>
<dbReference type="EMBL" id="JAJSOF020000027">
    <property type="protein sequence ID" value="KAJ4433944.1"/>
    <property type="molecule type" value="Genomic_DNA"/>
</dbReference>
<dbReference type="InterPro" id="IPR043129">
    <property type="entry name" value="ATPase_NBD"/>
</dbReference>
<dbReference type="PANTHER" id="PTHR47027:SF20">
    <property type="entry name" value="REVERSE TRANSCRIPTASE-LIKE PROTEIN WITH RNA-DIRECTED DNA POLYMERASE DOMAIN"/>
    <property type="match status" value="1"/>
</dbReference>
<gene>
    <name evidence="3" type="ORF">ANN_16263</name>
</gene>
<name>A0ABQ8SIH1_PERAM</name>
<proteinExistence type="inferred from homology"/>
<comment type="caution">
    <text evidence="3">The sequence shown here is derived from an EMBL/GenBank/DDBJ whole genome shotgun (WGS) entry which is preliminary data.</text>
</comment>
<dbReference type="InterPro" id="IPR000477">
    <property type="entry name" value="RT_dom"/>
</dbReference>
<accession>A0ABQ8SIH1</accession>
<dbReference type="InterPro" id="IPR004000">
    <property type="entry name" value="Actin"/>
</dbReference>
<evidence type="ECO:0000313" key="4">
    <source>
        <dbReference type="Proteomes" id="UP001148838"/>
    </source>
</evidence>
<sequence>MPTFQESCAEQIQAQTIIVIHPGSLYLRIGRASDLNPHTLLHVVARRRLPGGAIHHDTFLPPQVAKVGNKTISQGDALSPLLFNFALEYVIRKVQDNTEGLELNGLHQLLVYADDVNMLGENPQTIRENAEILLEASKEIGLEVNPEKNKYMIMSRDQNIARNGTIKVGDLSFEEVEKFKYLGATVTNINETREEIKRRINMGNACYYSVEKLLSSSLLSKNLKVRIYKTVILPVVLYGCKTWTLTLREEQRLRVFENKVLRKIFGAKRDDVTGEWRKLHSAELHALYPSPDIIRNIKSRRLRWAGHVARMGESRNAYRVLVGRPEGKRPLGRPRHRWEDNIKMDLRETKELVQEMEDSRLQVSHTLQSCLQSDGRRRYATPPQQIAAFNRRSNPEVIGSSGGEWIKPEGDVVVGDEVLYLNAGQDFNIHFPYRRGDLYVHSGPGGSLTAVLANLETIWTWAIRYRLEIPLRDLRVSRRNHYRAVLVVPDIYNRQYLKELTTLLLCKIGFGGCFLLQDHVAATFGAGLGYACVVDVGDQKTSVSCVEDGISHRNTRFLSDAFPIHCGLKQGDALSPLLFNFALEYAIRKVQDNREGLELNGLHQLLVYADDVNMLGENPQTIRENTEILLEASKEIGLEVNPEKTKYMIMSRDENIVRNGNIKIGNLSFEEVEKFKYLGATVTNINDTREEIKHRINMGNACYYSVEKLLSSSLLLKNLKVRIYKTVILPVVLYGCETWTLTLREEHRLRVFENKVLRKIFGAKRDELTGEWRKLHNAELHALYSSPDIIRNIKSRRLRWAGHVARMGESRNAYRVLAGRPEGKRPLGRPRRRWEDNIKMDLMEVRMEYGGGDITQTFFWLLQKCAFPYKTCDPDNKLDSMLLKSLKESFCHVNLDICGSQEKTFVVRQPKTEILKHTLQVGDEGIVAPLSLFQPELFGVTGPKVVHIQQRATGDPEDPHDDNYLRETSRRGMKESLEPLAGGLSGGDLDGLAPGLDCSGGVGPGEEDIVVDAIDSAAPAGVRDVEAKEFVLGPAQALGLDQAVLQSIDRCPTEDLKRKMYGCILVVGGGMKFAGIGTWLQNRISLQIPYMYRAEQLDIITTPKEMDPQMTAWKGAAIMSCLESAQELWIYPVEWEKIGVKILRERAPFMW</sequence>
<dbReference type="SMART" id="SM00268">
    <property type="entry name" value="ACTIN"/>
    <property type="match status" value="1"/>
</dbReference>
<organism evidence="3 4">
    <name type="scientific">Periplaneta americana</name>
    <name type="common">American cockroach</name>
    <name type="synonym">Blatta americana</name>
    <dbReference type="NCBI Taxonomy" id="6978"/>
    <lineage>
        <taxon>Eukaryota</taxon>
        <taxon>Metazoa</taxon>
        <taxon>Ecdysozoa</taxon>
        <taxon>Arthropoda</taxon>
        <taxon>Hexapoda</taxon>
        <taxon>Insecta</taxon>
        <taxon>Pterygota</taxon>
        <taxon>Neoptera</taxon>
        <taxon>Polyneoptera</taxon>
        <taxon>Dictyoptera</taxon>
        <taxon>Blattodea</taxon>
        <taxon>Blattoidea</taxon>
        <taxon>Blattidae</taxon>
        <taxon>Blattinae</taxon>
        <taxon>Periplaneta</taxon>
    </lineage>
</organism>
<dbReference type="PANTHER" id="PTHR47027">
    <property type="entry name" value="REVERSE TRANSCRIPTASE DOMAIN-CONTAINING PROTEIN"/>
    <property type="match status" value="1"/>
</dbReference>
<dbReference type="SUPFAM" id="SSF53067">
    <property type="entry name" value="Actin-like ATPase domain"/>
    <property type="match status" value="1"/>
</dbReference>
<feature type="domain" description="Reverse transcriptase" evidence="2">
    <location>
        <begin position="432"/>
        <end position="682"/>
    </location>
</feature>
<comment type="similarity">
    <text evidence="1">Belongs to the actin family.</text>
</comment>
<feature type="domain" description="Reverse transcriptase" evidence="2">
    <location>
        <begin position="1"/>
        <end position="186"/>
    </location>
</feature>
<evidence type="ECO:0000256" key="1">
    <source>
        <dbReference type="RuleBase" id="RU000487"/>
    </source>
</evidence>
<dbReference type="Gene3D" id="3.30.420.40">
    <property type="match status" value="3"/>
</dbReference>